<name>A0A6G0ZKD1_APHCR</name>
<feature type="compositionally biased region" description="Basic residues" evidence="1">
    <location>
        <begin position="95"/>
        <end position="104"/>
    </location>
</feature>
<organism evidence="2 3">
    <name type="scientific">Aphis craccivora</name>
    <name type="common">Cowpea aphid</name>
    <dbReference type="NCBI Taxonomy" id="307492"/>
    <lineage>
        <taxon>Eukaryota</taxon>
        <taxon>Metazoa</taxon>
        <taxon>Ecdysozoa</taxon>
        <taxon>Arthropoda</taxon>
        <taxon>Hexapoda</taxon>
        <taxon>Insecta</taxon>
        <taxon>Pterygota</taxon>
        <taxon>Neoptera</taxon>
        <taxon>Paraneoptera</taxon>
        <taxon>Hemiptera</taxon>
        <taxon>Sternorrhyncha</taxon>
        <taxon>Aphidomorpha</taxon>
        <taxon>Aphidoidea</taxon>
        <taxon>Aphididae</taxon>
        <taxon>Aphidini</taxon>
        <taxon>Aphis</taxon>
        <taxon>Aphis</taxon>
    </lineage>
</organism>
<dbReference type="OrthoDB" id="6619045at2759"/>
<feature type="compositionally biased region" description="Polar residues" evidence="1">
    <location>
        <begin position="892"/>
        <end position="918"/>
    </location>
</feature>
<feature type="compositionally biased region" description="Low complexity" evidence="1">
    <location>
        <begin position="872"/>
        <end position="891"/>
    </location>
</feature>
<feature type="region of interest" description="Disordered" evidence="1">
    <location>
        <begin position="872"/>
        <end position="918"/>
    </location>
</feature>
<proteinExistence type="predicted"/>
<feature type="compositionally biased region" description="Basic residues" evidence="1">
    <location>
        <begin position="73"/>
        <end position="87"/>
    </location>
</feature>
<comment type="caution">
    <text evidence="2">The sequence shown here is derived from an EMBL/GenBank/DDBJ whole genome shotgun (WGS) entry which is preliminary data.</text>
</comment>
<reference evidence="2 3" key="1">
    <citation type="submission" date="2019-08" db="EMBL/GenBank/DDBJ databases">
        <title>Whole genome of Aphis craccivora.</title>
        <authorList>
            <person name="Voronova N.V."/>
            <person name="Shulinski R.S."/>
            <person name="Bandarenka Y.V."/>
            <person name="Zhorov D.G."/>
            <person name="Warner D."/>
        </authorList>
    </citation>
    <scope>NUCLEOTIDE SEQUENCE [LARGE SCALE GENOMIC DNA]</scope>
    <source>
        <strain evidence="2">180601</strain>
        <tissue evidence="2">Whole Body</tissue>
    </source>
</reference>
<protein>
    <submittedName>
        <fullName evidence="2">Bromodomain-containing protein 4-like</fullName>
    </submittedName>
</protein>
<feature type="region of interest" description="Disordered" evidence="1">
    <location>
        <begin position="55"/>
        <end position="108"/>
    </location>
</feature>
<feature type="compositionally biased region" description="Pro residues" evidence="1">
    <location>
        <begin position="524"/>
        <end position="563"/>
    </location>
</feature>
<feature type="compositionally biased region" description="Polar residues" evidence="1">
    <location>
        <begin position="611"/>
        <end position="620"/>
    </location>
</feature>
<gene>
    <name evidence="2" type="ORF">FWK35_00009458</name>
</gene>
<feature type="region of interest" description="Disordered" evidence="1">
    <location>
        <begin position="157"/>
        <end position="189"/>
    </location>
</feature>
<dbReference type="EMBL" id="VUJU01000255">
    <property type="protein sequence ID" value="KAF0771775.1"/>
    <property type="molecule type" value="Genomic_DNA"/>
</dbReference>
<evidence type="ECO:0000313" key="3">
    <source>
        <dbReference type="Proteomes" id="UP000478052"/>
    </source>
</evidence>
<feature type="compositionally biased region" description="Basic and acidic residues" evidence="1">
    <location>
        <begin position="167"/>
        <end position="187"/>
    </location>
</feature>
<evidence type="ECO:0000256" key="1">
    <source>
        <dbReference type="SAM" id="MobiDB-lite"/>
    </source>
</evidence>
<keyword evidence="3" id="KW-1185">Reference proteome</keyword>
<sequence>MKALPDKTEGTDDVGNSIVATNVIDKRSTAVLECDNVIEILSSESEDGEEVLVRGVGKEQGEEKEEEEVVNSKPHKSIKKHKKHHHHHYDEHGTRIRKKHKKRSKQESRPIFLWAKQEETKIKEIFIEEFHPGIKLVKTNGVWASTPKSRVLAAAQSRSSIAGHVSETPRDGNESIPRSDRIKESPKTGESILVDLNDNSIDFVDTISSDEADDEEQTRARIDRALEMIDQDPALMCDVKIPLSTVETASAIKLPEGTTIHQIKSENVVVCGAVSATTPSPPPLLSETPTMQCKLGELTIMTQQQQQNEPLNLETVSKRSALEIRLQEPPIKKKRVEKSPPTQQPLTGEQVKREWDPLSELKEVLSNPDLSVPDPLLVPRARLAALVASPATEIPKLLREPSLLPPPPPDPDLLAVSLSHLRSILQQQPGYVDDRKSDGNQSSNIDQILWLSYLSKDMTGVDADLMSTMLSFILPNSTTAQQSFSYPQDKNQWNDMYYDSNIEPPYGSTASYSKSDDCCASVSPLPPPPPPLPQILPPSQQPQPLLLPPPLPPPPPPPPPPSKILPSTAAQPKILPLQQPLKHQQSQLLPLPQSHVRQQQVPRLLPKRSVQHNMTSQQQRLPSHPQQVPPQLLPSRPQQLIPTLLHRQPKRRACQELCCNGSPSSCYGGSCCPKSSGYNPFTAVSPNGCNPFSVTPGDCNPFTAIPAANCSGGNPKTCATYTVPGAMPTCCYPSEISCGYNGRSPSPMPSRNPSISPRNRAQYNYHTGPGQQQQMPMTEVGSIVNSCCIGVNNCSSGVNCSSSGVNSSSSGVNGNTSNVNGCSSGVNGNTSNVNGCSSGVNGNTSNVIGCISDVNGNNSGINGNSSGINGNSSGINGNSSGSSTSDIGTDSQCSTATNKPKTPLPVTSANGDTGQTTYRPKIKVKEHLIDPNAKPRLLNIEGALHLAAGHDLFSSPLWHPLFGR</sequence>
<dbReference type="AlphaFoldDB" id="A0A6G0ZKD1"/>
<evidence type="ECO:0000313" key="2">
    <source>
        <dbReference type="EMBL" id="KAF0771775.1"/>
    </source>
</evidence>
<feature type="region of interest" description="Disordered" evidence="1">
    <location>
        <begin position="327"/>
        <end position="353"/>
    </location>
</feature>
<feature type="region of interest" description="Disordered" evidence="1">
    <location>
        <begin position="610"/>
        <end position="634"/>
    </location>
</feature>
<feature type="region of interest" description="Disordered" evidence="1">
    <location>
        <begin position="507"/>
        <end position="567"/>
    </location>
</feature>
<dbReference type="Proteomes" id="UP000478052">
    <property type="component" value="Unassembled WGS sequence"/>
</dbReference>
<accession>A0A6G0ZKD1</accession>